<reference evidence="2" key="1">
    <citation type="submission" date="2024-06" db="EMBL/GenBank/DDBJ databases">
        <title>Multi-omics analyses provide insights into the biosynthesis of the anticancer antibiotic pleurotin in Hohenbuehelia grisea.</title>
        <authorList>
            <person name="Weaver J.A."/>
            <person name="Alberti F."/>
        </authorList>
    </citation>
    <scope>NUCLEOTIDE SEQUENCE [LARGE SCALE GENOMIC DNA]</scope>
    <source>
        <strain evidence="2">T-177</strain>
    </source>
</reference>
<dbReference type="Gene3D" id="3.80.10.10">
    <property type="entry name" value="Ribonuclease Inhibitor"/>
    <property type="match status" value="1"/>
</dbReference>
<sequence>MMNDADMQLLQQLLRTGTRPAPEVLDVMQSIVSPIRRLPFELLARIILFASEAHSSTPNWTINSKKGPWALGQVCTSWRAVVLTTSALWKNINLEPPRSTLGNGHSIFLLTEALRRSGTCALNITIKYRGGNNESIMPPDEDTMIADEYTVLTDEDTIVVHDEDVVSTYDEQDDDDALLIPLLFTSDRWESFSLDVGDNVENLIELNKQLHGRSLATLQSLELEIRGPLNSSSDQLDFLRSAPLLKRLRMEGIVPECLFIPWLQLEHVVMTVITETQFIEVLRNARNLKSLDCDAPYDWLPDSQTPEHILQSSVRELEMTSLGCRLLEFMTLPNLQKLHLRIWNPSEIHVGHPRAITFLMPFLVRSGCQLSSLVLDYTTFTAAEVATILRALPFLSTLTILRPRPFFDVDVLLTQLGHGQLLPNLRHLHVHGLRWRSIEPILALFDTRIVLKEGRHTVSALENVVLKGKFASSQAMRAILAYIQGPDDRIPDRSWSYNADVDKKELQYQHSTSVN</sequence>
<dbReference type="InterPro" id="IPR032675">
    <property type="entry name" value="LRR_dom_sf"/>
</dbReference>
<dbReference type="PANTHER" id="PTHR38926">
    <property type="entry name" value="F-BOX DOMAIN CONTAINING PROTEIN, EXPRESSED"/>
    <property type="match status" value="1"/>
</dbReference>
<name>A0ABR3JM94_9AGAR</name>
<keyword evidence="2" id="KW-1185">Reference proteome</keyword>
<organism evidence="1 2">
    <name type="scientific">Hohenbuehelia grisea</name>
    <dbReference type="NCBI Taxonomy" id="104357"/>
    <lineage>
        <taxon>Eukaryota</taxon>
        <taxon>Fungi</taxon>
        <taxon>Dikarya</taxon>
        <taxon>Basidiomycota</taxon>
        <taxon>Agaricomycotina</taxon>
        <taxon>Agaricomycetes</taxon>
        <taxon>Agaricomycetidae</taxon>
        <taxon>Agaricales</taxon>
        <taxon>Pleurotineae</taxon>
        <taxon>Pleurotaceae</taxon>
        <taxon>Hohenbuehelia</taxon>
    </lineage>
</organism>
<proteinExistence type="predicted"/>
<dbReference type="EMBL" id="JASNQZ010000006">
    <property type="protein sequence ID" value="KAL0956924.1"/>
    <property type="molecule type" value="Genomic_DNA"/>
</dbReference>
<evidence type="ECO:0000313" key="2">
    <source>
        <dbReference type="Proteomes" id="UP001556367"/>
    </source>
</evidence>
<evidence type="ECO:0008006" key="3">
    <source>
        <dbReference type="Google" id="ProtNLM"/>
    </source>
</evidence>
<comment type="caution">
    <text evidence="1">The sequence shown here is derived from an EMBL/GenBank/DDBJ whole genome shotgun (WGS) entry which is preliminary data.</text>
</comment>
<dbReference type="SUPFAM" id="SSF52047">
    <property type="entry name" value="RNI-like"/>
    <property type="match status" value="1"/>
</dbReference>
<evidence type="ECO:0000313" key="1">
    <source>
        <dbReference type="EMBL" id="KAL0956924.1"/>
    </source>
</evidence>
<protein>
    <recommendedName>
        <fullName evidence="3">F-box domain-containing protein</fullName>
    </recommendedName>
</protein>
<accession>A0ABR3JM94</accession>
<dbReference type="Proteomes" id="UP001556367">
    <property type="component" value="Unassembled WGS sequence"/>
</dbReference>
<gene>
    <name evidence="1" type="ORF">HGRIS_003028</name>
</gene>
<dbReference type="PANTHER" id="PTHR38926:SF72">
    <property type="entry name" value="IM:7136021-RELATED"/>
    <property type="match status" value="1"/>
</dbReference>